<evidence type="ECO:0000259" key="2">
    <source>
        <dbReference type="PROSITE" id="PS50975"/>
    </source>
</evidence>
<dbReference type="InterPro" id="IPR011761">
    <property type="entry name" value="ATP-grasp"/>
</dbReference>
<protein>
    <submittedName>
        <fullName evidence="3">ATP-grasp domain-containing protein</fullName>
    </submittedName>
</protein>
<name>A0ABX0Y120_9ACTN</name>
<accession>A0ABX0Y120</accession>
<evidence type="ECO:0000256" key="1">
    <source>
        <dbReference type="PROSITE-ProRule" id="PRU00409"/>
    </source>
</evidence>
<dbReference type="Pfam" id="PF15632">
    <property type="entry name" value="ATPgrasp_Ter"/>
    <property type="match status" value="1"/>
</dbReference>
<feature type="domain" description="ATP-grasp" evidence="2">
    <location>
        <begin position="130"/>
        <end position="325"/>
    </location>
</feature>
<dbReference type="RefSeq" id="WP_167926176.1">
    <property type="nucleotide sequence ID" value="NZ_JAATVY010000010.1"/>
</dbReference>
<gene>
    <name evidence="3" type="ORF">HC031_16365</name>
</gene>
<keyword evidence="4" id="KW-1185">Reference proteome</keyword>
<dbReference type="PROSITE" id="PS50975">
    <property type="entry name" value="ATP_GRASP"/>
    <property type="match status" value="1"/>
</dbReference>
<evidence type="ECO:0000313" key="4">
    <source>
        <dbReference type="Proteomes" id="UP000722989"/>
    </source>
</evidence>
<evidence type="ECO:0000313" key="3">
    <source>
        <dbReference type="EMBL" id="NJC71275.1"/>
    </source>
</evidence>
<proteinExistence type="predicted"/>
<dbReference type="Gene3D" id="3.30.470.20">
    <property type="entry name" value="ATP-grasp fold, B domain"/>
    <property type="match status" value="1"/>
</dbReference>
<dbReference type="Proteomes" id="UP000722989">
    <property type="component" value="Unassembled WGS sequence"/>
</dbReference>
<dbReference type="SUPFAM" id="SSF56059">
    <property type="entry name" value="Glutathione synthetase ATP-binding domain-like"/>
    <property type="match status" value="1"/>
</dbReference>
<dbReference type="EMBL" id="JAATVY010000010">
    <property type="protein sequence ID" value="NJC71275.1"/>
    <property type="molecule type" value="Genomic_DNA"/>
</dbReference>
<keyword evidence="1" id="KW-0547">Nucleotide-binding</keyword>
<organism evidence="3 4">
    <name type="scientific">Planosporangium thailandense</name>
    <dbReference type="NCBI Taxonomy" id="765197"/>
    <lineage>
        <taxon>Bacteria</taxon>
        <taxon>Bacillati</taxon>
        <taxon>Actinomycetota</taxon>
        <taxon>Actinomycetes</taxon>
        <taxon>Micromonosporales</taxon>
        <taxon>Micromonosporaceae</taxon>
        <taxon>Planosporangium</taxon>
    </lineage>
</organism>
<sequence>MRRNRSPRRPPAVLLGAGVNLIEVTRALAVAGIPSAIAAPDQDAARLSRHTTVVATHNWSDPEAASGEDRLIQRLVSYARTQPGPPPLFFTSDEALLFVSRYRDALGAAYRFAIADPDTVETLADKARFAVLAERLGVRAPRTRILAPRPGAVPDDVSRLRFPLIVKPYRRDRGWHEVVATAKKALQVGDEQDLRTLWRPLAALGAPVVVQEAVPGPESRVESYHVYVDRDGRTAAEFVGQKIRTMPPEFGHTTALTITDTPDVLKQGRELVRVLGLRGVAKVDFKRAPDGELFVLEVNPRFHLWHHPGARAGVNIPALVYADLTGAPRPASGPARAGVRWVHPRDVSSAGADDVSIWRWIRWAGGCDAKAFWAWDDPLPLIAAVAARTPFRR</sequence>
<comment type="caution">
    <text evidence="3">The sequence shown here is derived from an EMBL/GenBank/DDBJ whole genome shotgun (WGS) entry which is preliminary data.</text>
</comment>
<reference evidence="3 4" key="1">
    <citation type="submission" date="2020-03" db="EMBL/GenBank/DDBJ databases">
        <title>WGS of the type strain of Planosporangium spp.</title>
        <authorList>
            <person name="Thawai C."/>
        </authorList>
    </citation>
    <scope>NUCLEOTIDE SEQUENCE [LARGE SCALE GENOMIC DNA]</scope>
    <source>
        <strain evidence="3 4">TBRC 5610</strain>
    </source>
</reference>
<keyword evidence="1" id="KW-0067">ATP-binding</keyword>